<dbReference type="AlphaFoldDB" id="A0A6A5QHC1"/>
<dbReference type="InterPro" id="IPR022024">
    <property type="entry name" value="DUF3602"/>
</dbReference>
<evidence type="ECO:0000313" key="3">
    <source>
        <dbReference type="Proteomes" id="UP000800096"/>
    </source>
</evidence>
<protein>
    <submittedName>
        <fullName evidence="2">Uncharacterized protein</fullName>
    </submittedName>
</protein>
<keyword evidence="3" id="KW-1185">Reference proteome</keyword>
<dbReference type="Pfam" id="PF12223">
    <property type="entry name" value="DUF3602"/>
    <property type="match status" value="1"/>
</dbReference>
<evidence type="ECO:0000256" key="1">
    <source>
        <dbReference type="SAM" id="MobiDB-lite"/>
    </source>
</evidence>
<feature type="compositionally biased region" description="Basic and acidic residues" evidence="1">
    <location>
        <begin position="42"/>
        <end position="64"/>
    </location>
</feature>
<feature type="compositionally biased region" description="Basic and acidic residues" evidence="1">
    <location>
        <begin position="1"/>
        <end position="11"/>
    </location>
</feature>
<name>A0A6A5QHC1_AMPQU</name>
<gene>
    <name evidence="2" type="ORF">BDU57DRAFT_520129</name>
</gene>
<organism evidence="2 3">
    <name type="scientific">Ampelomyces quisqualis</name>
    <name type="common">Powdery mildew agent</name>
    <dbReference type="NCBI Taxonomy" id="50730"/>
    <lineage>
        <taxon>Eukaryota</taxon>
        <taxon>Fungi</taxon>
        <taxon>Dikarya</taxon>
        <taxon>Ascomycota</taxon>
        <taxon>Pezizomycotina</taxon>
        <taxon>Dothideomycetes</taxon>
        <taxon>Pleosporomycetidae</taxon>
        <taxon>Pleosporales</taxon>
        <taxon>Pleosporineae</taxon>
        <taxon>Phaeosphaeriaceae</taxon>
        <taxon>Ampelomyces</taxon>
    </lineage>
</organism>
<reference evidence="2" key="1">
    <citation type="journal article" date="2020" name="Stud. Mycol.">
        <title>101 Dothideomycetes genomes: a test case for predicting lifestyles and emergence of pathogens.</title>
        <authorList>
            <person name="Haridas S."/>
            <person name="Albert R."/>
            <person name="Binder M."/>
            <person name="Bloem J."/>
            <person name="Labutti K."/>
            <person name="Salamov A."/>
            <person name="Andreopoulos B."/>
            <person name="Baker S."/>
            <person name="Barry K."/>
            <person name="Bills G."/>
            <person name="Bluhm B."/>
            <person name="Cannon C."/>
            <person name="Castanera R."/>
            <person name="Culley D."/>
            <person name="Daum C."/>
            <person name="Ezra D."/>
            <person name="Gonzalez J."/>
            <person name="Henrissat B."/>
            <person name="Kuo A."/>
            <person name="Liang C."/>
            <person name="Lipzen A."/>
            <person name="Lutzoni F."/>
            <person name="Magnuson J."/>
            <person name="Mondo S."/>
            <person name="Nolan M."/>
            <person name="Ohm R."/>
            <person name="Pangilinan J."/>
            <person name="Park H.-J."/>
            <person name="Ramirez L."/>
            <person name="Alfaro M."/>
            <person name="Sun H."/>
            <person name="Tritt A."/>
            <person name="Yoshinaga Y."/>
            <person name="Zwiers L.-H."/>
            <person name="Turgeon B."/>
            <person name="Goodwin S."/>
            <person name="Spatafora J."/>
            <person name="Crous P."/>
            <person name="Grigoriev I."/>
        </authorList>
    </citation>
    <scope>NUCLEOTIDE SEQUENCE</scope>
    <source>
        <strain evidence="2">HMLAC05119</strain>
    </source>
</reference>
<dbReference type="OrthoDB" id="3063476at2759"/>
<proteinExistence type="predicted"/>
<dbReference type="EMBL" id="ML979137">
    <property type="protein sequence ID" value="KAF1914913.1"/>
    <property type="molecule type" value="Genomic_DNA"/>
</dbReference>
<accession>A0A6A5QHC1</accession>
<feature type="region of interest" description="Disordered" evidence="1">
    <location>
        <begin position="1"/>
        <end position="83"/>
    </location>
</feature>
<sequence length="83" mass="8850">MAQNDPERPEVARAAQDVEGPAQVSEPKGPTHYGRGGAANIIDKDRKSGDAKRKSEDVKREEGNGKGGLLAKGKELLNKLGKK</sequence>
<dbReference type="Proteomes" id="UP000800096">
    <property type="component" value="Unassembled WGS sequence"/>
</dbReference>
<evidence type="ECO:0000313" key="2">
    <source>
        <dbReference type="EMBL" id="KAF1914913.1"/>
    </source>
</evidence>